<keyword evidence="1" id="KW-1133">Transmembrane helix</keyword>
<evidence type="ECO:0000259" key="3">
    <source>
        <dbReference type="Pfam" id="PF01757"/>
    </source>
</evidence>
<dbReference type="GO" id="GO:0016747">
    <property type="term" value="F:acyltransferase activity, transferring groups other than amino-acyl groups"/>
    <property type="evidence" value="ECO:0007669"/>
    <property type="project" value="InterPro"/>
</dbReference>
<protein>
    <submittedName>
        <fullName evidence="4">CubicO group peptidase (Beta-lactamase class C family)/peptidoglycan/LPS O-acetylase OafA/YrhL</fullName>
    </submittedName>
</protein>
<dbReference type="InterPro" id="IPR012338">
    <property type="entry name" value="Beta-lactam/transpept-like"/>
</dbReference>
<keyword evidence="5" id="KW-1185">Reference proteome</keyword>
<feature type="transmembrane region" description="Helical" evidence="1">
    <location>
        <begin position="356"/>
        <end position="382"/>
    </location>
</feature>
<reference evidence="4 5" key="1">
    <citation type="submission" date="2020-07" db="EMBL/GenBank/DDBJ databases">
        <title>Sequencing the genomes of 1000 actinobacteria strains.</title>
        <authorList>
            <person name="Klenk H.-P."/>
        </authorList>
    </citation>
    <scope>NUCLEOTIDE SEQUENCE [LARGE SCALE GENOMIC DNA]</scope>
    <source>
        <strain evidence="4 5">DSM 7487</strain>
    </source>
</reference>
<feature type="transmembrane region" description="Helical" evidence="1">
    <location>
        <begin position="314"/>
        <end position="335"/>
    </location>
</feature>
<evidence type="ECO:0000313" key="5">
    <source>
        <dbReference type="Proteomes" id="UP000521922"/>
    </source>
</evidence>
<dbReference type="SUPFAM" id="SSF56601">
    <property type="entry name" value="beta-lactamase/transpeptidase-like"/>
    <property type="match status" value="1"/>
</dbReference>
<feature type="domain" description="Acyltransferase 3" evidence="3">
    <location>
        <begin position="11"/>
        <end position="328"/>
    </location>
</feature>
<dbReference type="PANTHER" id="PTHR43283">
    <property type="entry name" value="BETA-LACTAMASE-RELATED"/>
    <property type="match status" value="1"/>
</dbReference>
<dbReference type="EMBL" id="JACCBB010000001">
    <property type="protein sequence ID" value="NYD23907.1"/>
    <property type="molecule type" value="Genomic_DNA"/>
</dbReference>
<dbReference type="Gene3D" id="3.40.710.10">
    <property type="entry name" value="DD-peptidase/beta-lactamase superfamily"/>
    <property type="match status" value="1"/>
</dbReference>
<keyword evidence="1" id="KW-0812">Transmembrane</keyword>
<dbReference type="InterPro" id="IPR002656">
    <property type="entry name" value="Acyl_transf_3_dom"/>
</dbReference>
<dbReference type="AlphaFoldDB" id="A0A7Y9DNK1"/>
<feature type="transmembrane region" description="Helical" evidence="1">
    <location>
        <begin position="182"/>
        <end position="202"/>
    </location>
</feature>
<evidence type="ECO:0000313" key="4">
    <source>
        <dbReference type="EMBL" id="NYD23907.1"/>
    </source>
</evidence>
<dbReference type="Pfam" id="PF00144">
    <property type="entry name" value="Beta-lactamase"/>
    <property type="match status" value="1"/>
</dbReference>
<feature type="transmembrane region" description="Helical" evidence="1">
    <location>
        <begin position="71"/>
        <end position="90"/>
    </location>
</feature>
<feature type="transmembrane region" description="Helical" evidence="1">
    <location>
        <begin position="289"/>
        <end position="308"/>
    </location>
</feature>
<evidence type="ECO:0000256" key="1">
    <source>
        <dbReference type="SAM" id="Phobius"/>
    </source>
</evidence>
<dbReference type="InterPro" id="IPR050789">
    <property type="entry name" value="Diverse_Enzym_Activities"/>
</dbReference>
<accession>A0A7Y9DNK1</accession>
<dbReference type="Pfam" id="PF01757">
    <property type="entry name" value="Acyl_transf_3"/>
    <property type="match status" value="1"/>
</dbReference>
<feature type="domain" description="Beta-lactamase-related" evidence="2">
    <location>
        <begin position="457"/>
        <end position="697"/>
    </location>
</feature>
<sequence length="724" mass="76760">MSPATSRNPVIDLLRSLGLLRVVAWHAVAAPWITWLLPAVPLLFFCSGYLLGARQTPGASVLLDRLRRILVPLWFFGASLGIAAVLFATWSDVEVPFPGWRQVLPWILPLADPLSPGVDGGWLSSHLWYVRAHVWFLLTSPLLRRLAARPAVGCAVLAAAAVGLELFEHFQPVHRSGLTSGLGDYCCYGVFVVLGIAAGRRGDWPTPNPARRHSLLLAVCGAVLMGGALLWSRTSWWQGQPVTASWITLVLTGGAWLALLTSCSPLVLRCARAAAVRRATTLVSGRAMTIYLWHPVAILLVGTLLGISTGHRSGALLLGGTVVLTAVAVLAFGWVEDVAAVRSVRVVPLPGRPRAAGAAALRAVVGASVPLAVVCVLLTQVFSARALAALPPPSGRVVVGTPDDDTSGRLAPRSAPLADLPSGDLRTALQEWGAASPMVDRAEVTVRSGQSTWSGTYVRGGQVGPADGARQDWLSVSKTVTAAVVLEQVAAGRLQLDEPVPDVPGIDATRFGARPTVRQLLSHTSGLGGPQDSPAWNALTSYTPQSYLQLSLDQPRVDGYRYSTANYLWLSLAAQEVTGESWPALVDRISARAGTPSLHADKPAVPGWVGQGSGDVTGTASDLTRFYDALLVQRTLLPADLVDRMTTLDAQDGGLGVWAYCPCWTGADGVRHAEGYGHFSAIAQVVAYPEQELTVSVRLELSYEDPNNIAPLASRALVEALAGR</sequence>
<dbReference type="RefSeq" id="WP_179753967.1">
    <property type="nucleotide sequence ID" value="NZ_BAAAGN010000003.1"/>
</dbReference>
<keyword evidence="1" id="KW-0472">Membrane</keyword>
<evidence type="ECO:0000259" key="2">
    <source>
        <dbReference type="Pfam" id="PF00144"/>
    </source>
</evidence>
<dbReference type="PANTHER" id="PTHR43283:SF7">
    <property type="entry name" value="BETA-LACTAMASE-RELATED DOMAIN-CONTAINING PROTEIN"/>
    <property type="match status" value="1"/>
</dbReference>
<name>A0A7Y9DNK1_9ACTN</name>
<organism evidence="4 5">
    <name type="scientific">Kineococcus aurantiacus</name>
    <dbReference type="NCBI Taxonomy" id="37633"/>
    <lineage>
        <taxon>Bacteria</taxon>
        <taxon>Bacillati</taxon>
        <taxon>Actinomycetota</taxon>
        <taxon>Actinomycetes</taxon>
        <taxon>Kineosporiales</taxon>
        <taxon>Kineosporiaceae</taxon>
        <taxon>Kineococcus</taxon>
    </lineage>
</organism>
<dbReference type="InterPro" id="IPR001466">
    <property type="entry name" value="Beta-lactam-related"/>
</dbReference>
<gene>
    <name evidence="4" type="ORF">BJ968_003447</name>
</gene>
<feature type="transmembrane region" description="Helical" evidence="1">
    <location>
        <begin position="23"/>
        <end position="51"/>
    </location>
</feature>
<feature type="transmembrane region" description="Helical" evidence="1">
    <location>
        <begin position="214"/>
        <end position="232"/>
    </location>
</feature>
<dbReference type="Proteomes" id="UP000521922">
    <property type="component" value="Unassembled WGS sequence"/>
</dbReference>
<proteinExistence type="predicted"/>
<comment type="caution">
    <text evidence="4">The sequence shown here is derived from an EMBL/GenBank/DDBJ whole genome shotgun (WGS) entry which is preliminary data.</text>
</comment>
<feature type="transmembrane region" description="Helical" evidence="1">
    <location>
        <begin position="244"/>
        <end position="268"/>
    </location>
</feature>